<feature type="domain" description="Asparagine synthetase" evidence="3">
    <location>
        <begin position="154"/>
        <end position="259"/>
    </location>
</feature>
<dbReference type="Pfam" id="PF00733">
    <property type="entry name" value="Asn_synthase"/>
    <property type="match status" value="2"/>
</dbReference>
<evidence type="ECO:0000256" key="1">
    <source>
        <dbReference type="ARBA" id="ARBA00022741"/>
    </source>
</evidence>
<evidence type="ECO:0000259" key="3">
    <source>
        <dbReference type="Pfam" id="PF00733"/>
    </source>
</evidence>
<evidence type="ECO:0000313" key="4">
    <source>
        <dbReference type="EMBL" id="HIH21753.1"/>
    </source>
</evidence>
<dbReference type="AlphaFoldDB" id="A0A7J4JVE6"/>
<dbReference type="GO" id="GO:0006529">
    <property type="term" value="P:asparagine biosynthetic process"/>
    <property type="evidence" value="ECO:0007669"/>
    <property type="project" value="InterPro"/>
</dbReference>
<dbReference type="Gene3D" id="3.40.50.620">
    <property type="entry name" value="HUPs"/>
    <property type="match status" value="1"/>
</dbReference>
<dbReference type="SUPFAM" id="SSF52402">
    <property type="entry name" value="Adenine nucleotide alpha hydrolases-like"/>
    <property type="match status" value="1"/>
</dbReference>
<dbReference type="Proteomes" id="UP000590964">
    <property type="component" value="Unassembled WGS sequence"/>
</dbReference>
<evidence type="ECO:0000256" key="2">
    <source>
        <dbReference type="ARBA" id="ARBA00022840"/>
    </source>
</evidence>
<name>A0A7J4JVE6_9ARCH</name>
<dbReference type="EMBL" id="DUFW01000066">
    <property type="protein sequence ID" value="HIH21753.1"/>
    <property type="molecule type" value="Genomic_DNA"/>
</dbReference>
<keyword evidence="2" id="KW-0067">ATP-binding</keyword>
<dbReference type="GO" id="GO:0005829">
    <property type="term" value="C:cytosol"/>
    <property type="evidence" value="ECO:0007669"/>
    <property type="project" value="TreeGrafter"/>
</dbReference>
<accession>A0A7J4JVE6</accession>
<proteinExistence type="predicted"/>
<sequence>MGLKNLENAFWESIEKETKGLSSAAVLFSGGLDSSVIAKGISCKIKHTVLFCAGLQGSQDLIVARKSAERMNLPIVERIVETEEIPQALSIVEKILAGKKLSQPLNLQIGVSEYFAFQAAKQAGFETVFMGQGADELFAGYDAFRKIVKEKGLKAVNAECKKFLQKAERIDLKRDKAIAKHFGLELRLPFTEKDFVKVALEIPAREKIHSEKDLLRKHALRKLAGRIGVPKISRERPKKAMQYGSGIGKSLRKLIKEDIQAPSSFPASPKSGKAH</sequence>
<dbReference type="PANTHER" id="PTHR11772:SF2">
    <property type="entry name" value="ASPARAGINE SYNTHETASE [GLUTAMINE-HYDROLYZING]"/>
    <property type="match status" value="1"/>
</dbReference>
<dbReference type="InterPro" id="IPR014729">
    <property type="entry name" value="Rossmann-like_a/b/a_fold"/>
</dbReference>
<evidence type="ECO:0000313" key="5">
    <source>
        <dbReference type="Proteomes" id="UP000590964"/>
    </source>
</evidence>
<dbReference type="CDD" id="cd01991">
    <property type="entry name" value="Asn_synthase_B_C"/>
    <property type="match status" value="1"/>
</dbReference>
<feature type="domain" description="Asparagine synthetase" evidence="3">
    <location>
        <begin position="6"/>
        <end position="149"/>
    </location>
</feature>
<dbReference type="GO" id="GO:0005524">
    <property type="term" value="F:ATP binding"/>
    <property type="evidence" value="ECO:0007669"/>
    <property type="project" value="UniProtKB-KW"/>
</dbReference>
<comment type="caution">
    <text evidence="4">The sequence shown here is derived from an EMBL/GenBank/DDBJ whole genome shotgun (WGS) entry which is preliminary data.</text>
</comment>
<protein>
    <recommendedName>
        <fullName evidence="3">Asparagine synthetase domain-containing protein</fullName>
    </recommendedName>
</protein>
<gene>
    <name evidence="4" type="ORF">HA222_03805</name>
</gene>
<reference evidence="5" key="1">
    <citation type="journal article" date="2020" name="bioRxiv">
        <title>A rank-normalized archaeal taxonomy based on genome phylogeny resolves widespread incomplete and uneven classifications.</title>
        <authorList>
            <person name="Rinke C."/>
            <person name="Chuvochina M."/>
            <person name="Mussig A.J."/>
            <person name="Chaumeil P.-A."/>
            <person name="Waite D.W."/>
            <person name="Whitman W.B."/>
            <person name="Parks D.H."/>
            <person name="Hugenholtz P."/>
        </authorList>
    </citation>
    <scope>NUCLEOTIDE SEQUENCE [LARGE SCALE GENOMIC DNA]</scope>
</reference>
<keyword evidence="1" id="KW-0547">Nucleotide-binding</keyword>
<dbReference type="GO" id="GO:0004066">
    <property type="term" value="F:asparagine synthase (glutamine-hydrolyzing) activity"/>
    <property type="evidence" value="ECO:0007669"/>
    <property type="project" value="InterPro"/>
</dbReference>
<organism evidence="4 5">
    <name type="scientific">Candidatus Iainarchaeum sp</name>
    <dbReference type="NCBI Taxonomy" id="3101447"/>
    <lineage>
        <taxon>Archaea</taxon>
        <taxon>Candidatus Iainarchaeota</taxon>
        <taxon>Candidatus Iainarchaeia</taxon>
        <taxon>Candidatus Iainarchaeales</taxon>
        <taxon>Candidatus Iainarchaeaceae</taxon>
        <taxon>Candidatus Iainarchaeum</taxon>
    </lineage>
</organism>
<dbReference type="InterPro" id="IPR050795">
    <property type="entry name" value="Asn_Synthetase"/>
</dbReference>
<dbReference type="InterPro" id="IPR001962">
    <property type="entry name" value="Asn_synthase"/>
</dbReference>
<dbReference type="PANTHER" id="PTHR11772">
    <property type="entry name" value="ASPARAGINE SYNTHETASE"/>
    <property type="match status" value="1"/>
</dbReference>